<accession>A0A917T1F5</accession>
<gene>
    <name evidence="4" type="ORF">GCM10011534_31050</name>
</gene>
<evidence type="ECO:0008006" key="6">
    <source>
        <dbReference type="Google" id="ProtNLM"/>
    </source>
</evidence>
<organism evidence="4 5">
    <name type="scientific">Pseudooceanicola nanhaiensis</name>
    <dbReference type="NCBI Taxonomy" id="375761"/>
    <lineage>
        <taxon>Bacteria</taxon>
        <taxon>Pseudomonadati</taxon>
        <taxon>Pseudomonadota</taxon>
        <taxon>Alphaproteobacteria</taxon>
        <taxon>Rhodobacterales</taxon>
        <taxon>Paracoccaceae</taxon>
        <taxon>Pseudooceanicola</taxon>
    </lineage>
</organism>
<evidence type="ECO:0000256" key="1">
    <source>
        <dbReference type="ARBA" id="ARBA00006739"/>
    </source>
</evidence>
<name>A0A917T1F5_9RHOB</name>
<dbReference type="PANTHER" id="PTHR43179:SF12">
    <property type="entry name" value="GALACTOFURANOSYLTRANSFERASE GLFT2"/>
    <property type="match status" value="1"/>
</dbReference>
<dbReference type="SUPFAM" id="SSF53448">
    <property type="entry name" value="Nucleotide-diphospho-sugar transferases"/>
    <property type="match status" value="1"/>
</dbReference>
<evidence type="ECO:0000313" key="4">
    <source>
        <dbReference type="EMBL" id="GGM06886.1"/>
    </source>
</evidence>
<evidence type="ECO:0000256" key="3">
    <source>
        <dbReference type="ARBA" id="ARBA00022679"/>
    </source>
</evidence>
<proteinExistence type="inferred from homology"/>
<evidence type="ECO:0000313" key="5">
    <source>
        <dbReference type="Proteomes" id="UP000649829"/>
    </source>
</evidence>
<dbReference type="PANTHER" id="PTHR43179">
    <property type="entry name" value="RHAMNOSYLTRANSFERASE WBBL"/>
    <property type="match status" value="1"/>
</dbReference>
<keyword evidence="2" id="KW-0328">Glycosyltransferase</keyword>
<evidence type="ECO:0000256" key="2">
    <source>
        <dbReference type="ARBA" id="ARBA00022676"/>
    </source>
</evidence>
<protein>
    <recommendedName>
        <fullName evidence="6">Glycosyl transferase</fullName>
    </recommendedName>
</protein>
<comment type="caution">
    <text evidence="4">The sequence shown here is derived from an EMBL/GenBank/DDBJ whole genome shotgun (WGS) entry which is preliminary data.</text>
</comment>
<dbReference type="Gene3D" id="3.90.550.10">
    <property type="entry name" value="Spore Coat Polysaccharide Biosynthesis Protein SpsA, Chain A"/>
    <property type="match status" value="1"/>
</dbReference>
<dbReference type="EMBL" id="BMLF01000002">
    <property type="protein sequence ID" value="GGM06886.1"/>
    <property type="molecule type" value="Genomic_DNA"/>
</dbReference>
<sequence>MSPAPTVSVVVVSRGRPGPLRLCLAGLSRLLYPAYEIVVVTDPEGAGAVRASGLGDEVKVVDFDAANISAARNAGIAEAAGEIVAFIDDDAVPEPGWLAHLVQGFTWPEAAAAGGFVRGRNGISFQWRARSVAPSGVARDLPLASDRPVLLTPAPGRAIKTEGTNMAVRRDLLAGMGGFDPAFRFYLDETDLNLRLAQAGHATAIVPLAEVHHAYAESPRRARNRGPRDLFDVGASTMVFLRKHCPEHEHGPVLTALRADQRRALLAHMVAGRIEPRDVRRLMRRLEAGLAEGAARPVRPMPALPHARHWFLPFETRATGAQRFIAGRRLFAARHRAAARAAAGAGETVTLLLMSPTMRAHRVRFDPSGVWEQTGGLWGRSLREGPRRRWKRFSARAREERERAALQRSPPAGRP</sequence>
<reference evidence="4" key="2">
    <citation type="submission" date="2020-09" db="EMBL/GenBank/DDBJ databases">
        <authorList>
            <person name="Sun Q."/>
            <person name="Zhou Y."/>
        </authorList>
    </citation>
    <scope>NUCLEOTIDE SEQUENCE</scope>
    <source>
        <strain evidence="4">CGMCC 1.6293</strain>
    </source>
</reference>
<dbReference type="Pfam" id="PF13641">
    <property type="entry name" value="Glyco_tranf_2_3"/>
    <property type="match status" value="1"/>
</dbReference>
<dbReference type="RefSeq" id="WP_028287105.1">
    <property type="nucleotide sequence ID" value="NZ_BMLF01000002.1"/>
</dbReference>
<keyword evidence="5" id="KW-1185">Reference proteome</keyword>
<reference evidence="4" key="1">
    <citation type="journal article" date="2014" name="Int. J. Syst. Evol. Microbiol.">
        <title>Complete genome sequence of Corynebacterium casei LMG S-19264T (=DSM 44701T), isolated from a smear-ripened cheese.</title>
        <authorList>
            <consortium name="US DOE Joint Genome Institute (JGI-PGF)"/>
            <person name="Walter F."/>
            <person name="Albersmeier A."/>
            <person name="Kalinowski J."/>
            <person name="Ruckert C."/>
        </authorList>
    </citation>
    <scope>NUCLEOTIDE SEQUENCE</scope>
    <source>
        <strain evidence="4">CGMCC 1.6293</strain>
    </source>
</reference>
<dbReference type="GO" id="GO:0016757">
    <property type="term" value="F:glycosyltransferase activity"/>
    <property type="evidence" value="ECO:0007669"/>
    <property type="project" value="UniProtKB-KW"/>
</dbReference>
<comment type="similarity">
    <text evidence="1">Belongs to the glycosyltransferase 2 family.</text>
</comment>
<dbReference type="AlphaFoldDB" id="A0A917T1F5"/>
<keyword evidence="3" id="KW-0808">Transferase</keyword>
<dbReference type="InterPro" id="IPR029044">
    <property type="entry name" value="Nucleotide-diphossugar_trans"/>
</dbReference>
<dbReference type="Proteomes" id="UP000649829">
    <property type="component" value="Unassembled WGS sequence"/>
</dbReference>